<evidence type="ECO:0000256" key="2">
    <source>
        <dbReference type="ARBA" id="ARBA00022679"/>
    </source>
</evidence>
<comment type="caution">
    <text evidence="7">The sequence shown here is derived from an EMBL/GenBank/DDBJ whole genome shotgun (WGS) entry which is preliminary data.</text>
</comment>
<dbReference type="Pfam" id="PF00370">
    <property type="entry name" value="FGGY_N"/>
    <property type="match status" value="1"/>
</dbReference>
<protein>
    <submittedName>
        <fullName evidence="7">Gluconokinase</fullName>
        <ecNumber evidence="7">2.7.1.12</ecNumber>
    </submittedName>
</protein>
<dbReference type="InterPro" id="IPR018485">
    <property type="entry name" value="FGGY_C"/>
</dbReference>
<dbReference type="Gene3D" id="3.30.420.40">
    <property type="match status" value="2"/>
</dbReference>
<evidence type="ECO:0000313" key="7">
    <source>
        <dbReference type="EMBL" id="MDI9858233.1"/>
    </source>
</evidence>
<dbReference type="RefSeq" id="WP_283343478.1">
    <property type="nucleotide sequence ID" value="NZ_JASHIF010000002.1"/>
</dbReference>
<dbReference type="InterPro" id="IPR018484">
    <property type="entry name" value="FGGY_N"/>
</dbReference>
<accession>A0ABT6Y3T3</accession>
<dbReference type="InterPro" id="IPR018483">
    <property type="entry name" value="Carb_kinase_FGGY_CS"/>
</dbReference>
<keyword evidence="2 4" id="KW-0808">Transferase</keyword>
<proteinExistence type="inferred from homology"/>
<dbReference type="InterPro" id="IPR050406">
    <property type="entry name" value="FGGY_Carb_Kinase"/>
</dbReference>
<gene>
    <name evidence="7" type="ORF">QM524_03315</name>
</gene>
<reference evidence="7 8" key="1">
    <citation type="submission" date="2023-05" db="EMBL/GenBank/DDBJ databases">
        <title>Novel species of genus Flectobacillus isolated from stream in China.</title>
        <authorList>
            <person name="Lu H."/>
        </authorList>
    </citation>
    <scope>NUCLEOTIDE SEQUENCE [LARGE SCALE GENOMIC DNA]</scope>
    <source>
        <strain evidence="7 8">KCTC 42575</strain>
    </source>
</reference>
<dbReference type="PIRSF" id="PIRSF000538">
    <property type="entry name" value="GlpK"/>
    <property type="match status" value="1"/>
</dbReference>
<dbReference type="GO" id="GO:0046316">
    <property type="term" value="F:gluconokinase activity"/>
    <property type="evidence" value="ECO:0007669"/>
    <property type="project" value="UniProtKB-EC"/>
</dbReference>
<dbReference type="EMBL" id="JASHIF010000002">
    <property type="protein sequence ID" value="MDI9858233.1"/>
    <property type="molecule type" value="Genomic_DNA"/>
</dbReference>
<evidence type="ECO:0000259" key="6">
    <source>
        <dbReference type="Pfam" id="PF02782"/>
    </source>
</evidence>
<dbReference type="InterPro" id="IPR000577">
    <property type="entry name" value="Carb_kinase_FGGY"/>
</dbReference>
<evidence type="ECO:0000256" key="4">
    <source>
        <dbReference type="RuleBase" id="RU003733"/>
    </source>
</evidence>
<name>A0ABT6Y3T3_9BACT</name>
<sequence>MEAILTIDINTTFVKVQVYHLSGKALYQKQGSYPTFHPFAEWSEQDPEQVYITTLFVVKTLINEFVLPNKIKIISIGFSGSMHSVLPVNAKGIPLGQAIIWADNRGQNQVKKLQDSRLDTSLYAQTGTPIHPMSPLMKIAWLESNTGIFPEKVAKYISLKEYVLFQLTGQYRVDESMASSTGLFDIMAKKWSTEALNFAHISSSQLSEVSSVMDNTLTLKPEIAKSWGIPIDTQIILGATDGCLATLGAGIISEGKAVISIGASSAVRIAGKELLKDQQKRVFNYLLTDNCYISGGPGNNAGVVFEWFAKEFGDFSEHAYIEEVLDEIFQRIESIPLGADGLVFLPYLLGERAPIWNANARGSYFGLHINHTKSHLARATLEGILFGVYSIGKMLAEFREIDEIRINGSFASHPLCVQMLSDIFGKRITANLSYDGVGQGIALLTLTQMGIFSDLQTATASLNFDQEWLPNSDNHAKYQAYFRLFERLTEKLEEEFEYLAKLRDF</sequence>
<dbReference type="PANTHER" id="PTHR43095:SF2">
    <property type="entry name" value="GLUCONOKINASE"/>
    <property type="match status" value="1"/>
</dbReference>
<evidence type="ECO:0000313" key="8">
    <source>
        <dbReference type="Proteomes" id="UP001236507"/>
    </source>
</evidence>
<dbReference type="Pfam" id="PF02782">
    <property type="entry name" value="FGGY_C"/>
    <property type="match status" value="1"/>
</dbReference>
<feature type="domain" description="Carbohydrate kinase FGGY N-terminal" evidence="5">
    <location>
        <begin position="4"/>
        <end position="248"/>
    </location>
</feature>
<keyword evidence="8" id="KW-1185">Reference proteome</keyword>
<feature type="domain" description="Carbohydrate kinase FGGY C-terminal" evidence="6">
    <location>
        <begin position="257"/>
        <end position="446"/>
    </location>
</feature>
<dbReference type="SUPFAM" id="SSF53067">
    <property type="entry name" value="Actin-like ATPase domain"/>
    <property type="match status" value="2"/>
</dbReference>
<organism evidence="7 8">
    <name type="scientific">Flectobacillus roseus</name>
    <dbReference type="NCBI Taxonomy" id="502259"/>
    <lineage>
        <taxon>Bacteria</taxon>
        <taxon>Pseudomonadati</taxon>
        <taxon>Bacteroidota</taxon>
        <taxon>Cytophagia</taxon>
        <taxon>Cytophagales</taxon>
        <taxon>Flectobacillaceae</taxon>
        <taxon>Flectobacillus</taxon>
    </lineage>
</organism>
<keyword evidence="3 4" id="KW-0418">Kinase</keyword>
<comment type="similarity">
    <text evidence="1 4">Belongs to the FGGY kinase family.</text>
</comment>
<evidence type="ECO:0000256" key="1">
    <source>
        <dbReference type="ARBA" id="ARBA00009156"/>
    </source>
</evidence>
<dbReference type="Proteomes" id="UP001236507">
    <property type="component" value="Unassembled WGS sequence"/>
</dbReference>
<evidence type="ECO:0000256" key="3">
    <source>
        <dbReference type="ARBA" id="ARBA00022777"/>
    </source>
</evidence>
<dbReference type="PROSITE" id="PS00445">
    <property type="entry name" value="FGGY_KINASES_2"/>
    <property type="match status" value="1"/>
</dbReference>
<dbReference type="InterPro" id="IPR043129">
    <property type="entry name" value="ATPase_NBD"/>
</dbReference>
<dbReference type="CDD" id="cd07770">
    <property type="entry name" value="ASKHA_NBD_FGGY_GntK"/>
    <property type="match status" value="1"/>
</dbReference>
<dbReference type="PANTHER" id="PTHR43095">
    <property type="entry name" value="SUGAR KINASE"/>
    <property type="match status" value="1"/>
</dbReference>
<dbReference type="EC" id="2.7.1.12" evidence="7"/>
<evidence type="ECO:0000259" key="5">
    <source>
        <dbReference type="Pfam" id="PF00370"/>
    </source>
</evidence>